<evidence type="ECO:0000256" key="1">
    <source>
        <dbReference type="SAM" id="MobiDB-lite"/>
    </source>
</evidence>
<dbReference type="EMBL" id="JAYKXP010000078">
    <property type="protein sequence ID" value="KAK7030319.1"/>
    <property type="molecule type" value="Genomic_DNA"/>
</dbReference>
<evidence type="ECO:0000313" key="3">
    <source>
        <dbReference type="Proteomes" id="UP001383192"/>
    </source>
</evidence>
<organism evidence="2 3">
    <name type="scientific">Paramarasmius palmivorus</name>
    <dbReference type="NCBI Taxonomy" id="297713"/>
    <lineage>
        <taxon>Eukaryota</taxon>
        <taxon>Fungi</taxon>
        <taxon>Dikarya</taxon>
        <taxon>Basidiomycota</taxon>
        <taxon>Agaricomycotina</taxon>
        <taxon>Agaricomycetes</taxon>
        <taxon>Agaricomycetidae</taxon>
        <taxon>Agaricales</taxon>
        <taxon>Marasmiineae</taxon>
        <taxon>Marasmiaceae</taxon>
        <taxon>Paramarasmius</taxon>
    </lineage>
</organism>
<dbReference type="AlphaFoldDB" id="A0AAW0BWK1"/>
<gene>
    <name evidence="2" type="ORF">VNI00_014241</name>
</gene>
<protein>
    <submittedName>
        <fullName evidence="2">Uncharacterized protein</fullName>
    </submittedName>
</protein>
<keyword evidence="3" id="KW-1185">Reference proteome</keyword>
<proteinExistence type="predicted"/>
<evidence type="ECO:0000313" key="2">
    <source>
        <dbReference type="EMBL" id="KAK7030319.1"/>
    </source>
</evidence>
<sequence length="193" mass="20486">MALARAVAGGTNPSLDNSGAQVAESVPGVVPLSGGDDEPAVSREAIPPDTDQDHLAQAIEDHARAASLPVEGIIDKHRLEVINENSDLWSENDADASARVVVGLRNNPDRPQEPAMDTTEGLSGPLVAGGVPSASEKQGVRVKDDHEEETMVGIRGTADPSSSQDQGQRRIRRDEGRGSNKINDPNHLRMLRL</sequence>
<accession>A0AAW0BWK1</accession>
<feature type="region of interest" description="Disordered" evidence="1">
    <location>
        <begin position="105"/>
        <end position="193"/>
    </location>
</feature>
<feature type="region of interest" description="Disordered" evidence="1">
    <location>
        <begin position="1"/>
        <end position="53"/>
    </location>
</feature>
<reference evidence="2 3" key="1">
    <citation type="submission" date="2024-01" db="EMBL/GenBank/DDBJ databases">
        <title>A draft genome for a cacao thread blight-causing isolate of Paramarasmius palmivorus.</title>
        <authorList>
            <person name="Baruah I.K."/>
            <person name="Bukari Y."/>
            <person name="Amoako-Attah I."/>
            <person name="Meinhardt L.W."/>
            <person name="Bailey B.A."/>
            <person name="Cohen S.P."/>
        </authorList>
    </citation>
    <scope>NUCLEOTIDE SEQUENCE [LARGE SCALE GENOMIC DNA]</scope>
    <source>
        <strain evidence="2 3">GH-12</strain>
    </source>
</reference>
<comment type="caution">
    <text evidence="2">The sequence shown here is derived from an EMBL/GenBank/DDBJ whole genome shotgun (WGS) entry which is preliminary data.</text>
</comment>
<dbReference type="Proteomes" id="UP001383192">
    <property type="component" value="Unassembled WGS sequence"/>
</dbReference>
<feature type="compositionally biased region" description="Polar residues" evidence="1">
    <location>
        <begin position="11"/>
        <end position="20"/>
    </location>
</feature>
<name>A0AAW0BWK1_9AGAR</name>